<organism evidence="6 7">
    <name type="scientific">Motilibacter peucedani</name>
    <dbReference type="NCBI Taxonomy" id="598650"/>
    <lineage>
        <taxon>Bacteria</taxon>
        <taxon>Bacillati</taxon>
        <taxon>Actinomycetota</taxon>
        <taxon>Actinomycetes</taxon>
        <taxon>Motilibacterales</taxon>
        <taxon>Motilibacteraceae</taxon>
        <taxon>Motilibacter</taxon>
    </lineage>
</organism>
<dbReference type="Gene3D" id="1.10.1660.10">
    <property type="match status" value="1"/>
</dbReference>
<dbReference type="PROSITE" id="PS50937">
    <property type="entry name" value="HTH_MERR_2"/>
    <property type="match status" value="1"/>
</dbReference>
<gene>
    <name evidence="6" type="ORF">CLV35_2799</name>
</gene>
<evidence type="ECO:0000256" key="3">
    <source>
        <dbReference type="ARBA" id="ARBA00023125"/>
    </source>
</evidence>
<dbReference type="RefSeq" id="WP_121194080.1">
    <property type="nucleotide sequence ID" value="NZ_RBWV01000013.1"/>
</dbReference>
<dbReference type="InParanoid" id="A0A420XMR2"/>
<evidence type="ECO:0000259" key="5">
    <source>
        <dbReference type="PROSITE" id="PS50937"/>
    </source>
</evidence>
<dbReference type="GO" id="GO:0003700">
    <property type="term" value="F:DNA-binding transcription factor activity"/>
    <property type="evidence" value="ECO:0007669"/>
    <property type="project" value="InterPro"/>
</dbReference>
<evidence type="ECO:0000256" key="1">
    <source>
        <dbReference type="ARBA" id="ARBA00022491"/>
    </source>
</evidence>
<keyword evidence="7" id="KW-1185">Reference proteome</keyword>
<dbReference type="Proteomes" id="UP000281955">
    <property type="component" value="Unassembled WGS sequence"/>
</dbReference>
<sequence>MELATVQEAAATTGWSPRMLRYVEQRGLVVPRRSSAGYRLYGPAELDRLRTLRTLLDETGLELSDVAVALRLRRERALHEAVDGWLDGVPPAPPAAGAAGSADALDALRWDQERHLRLLRSGQHSRNNVKEAQ</sequence>
<dbReference type="GO" id="GO:0003677">
    <property type="term" value="F:DNA binding"/>
    <property type="evidence" value="ECO:0007669"/>
    <property type="project" value="UniProtKB-KW"/>
</dbReference>
<reference evidence="6 7" key="1">
    <citation type="submission" date="2018-10" db="EMBL/GenBank/DDBJ databases">
        <title>Genomic Encyclopedia of Archaeal and Bacterial Type Strains, Phase II (KMG-II): from individual species to whole genera.</title>
        <authorList>
            <person name="Goeker M."/>
        </authorList>
    </citation>
    <scope>NUCLEOTIDE SEQUENCE [LARGE SCALE GENOMIC DNA]</scope>
    <source>
        <strain evidence="6 7">RP-AC37</strain>
    </source>
</reference>
<name>A0A420XMR2_9ACTN</name>
<keyword evidence="3" id="KW-0238">DNA-binding</keyword>
<evidence type="ECO:0000256" key="2">
    <source>
        <dbReference type="ARBA" id="ARBA00023015"/>
    </source>
</evidence>
<keyword evidence="4" id="KW-0804">Transcription</keyword>
<dbReference type="PANTHER" id="PTHR30204:SF69">
    <property type="entry name" value="MERR-FAMILY TRANSCRIPTIONAL REGULATOR"/>
    <property type="match status" value="1"/>
</dbReference>
<proteinExistence type="predicted"/>
<comment type="caution">
    <text evidence="6">The sequence shown here is derived from an EMBL/GenBank/DDBJ whole genome shotgun (WGS) entry which is preliminary data.</text>
</comment>
<evidence type="ECO:0000256" key="4">
    <source>
        <dbReference type="ARBA" id="ARBA00023163"/>
    </source>
</evidence>
<dbReference type="PANTHER" id="PTHR30204">
    <property type="entry name" value="REDOX-CYCLING DRUG-SENSING TRANSCRIPTIONAL ACTIVATOR SOXR"/>
    <property type="match status" value="1"/>
</dbReference>
<dbReference type="InterPro" id="IPR009061">
    <property type="entry name" value="DNA-bd_dom_put_sf"/>
</dbReference>
<dbReference type="AlphaFoldDB" id="A0A420XMR2"/>
<protein>
    <submittedName>
        <fullName evidence="6">MerR-like DNA binding protein</fullName>
    </submittedName>
</protein>
<keyword evidence="1" id="KW-0678">Repressor</keyword>
<dbReference type="InterPro" id="IPR047057">
    <property type="entry name" value="MerR_fam"/>
</dbReference>
<dbReference type="SMART" id="SM00422">
    <property type="entry name" value="HTH_MERR"/>
    <property type="match status" value="1"/>
</dbReference>
<dbReference type="InterPro" id="IPR000551">
    <property type="entry name" value="MerR-type_HTH_dom"/>
</dbReference>
<evidence type="ECO:0000313" key="6">
    <source>
        <dbReference type="EMBL" id="RKS72552.1"/>
    </source>
</evidence>
<dbReference type="SUPFAM" id="SSF46955">
    <property type="entry name" value="Putative DNA-binding domain"/>
    <property type="match status" value="1"/>
</dbReference>
<dbReference type="EMBL" id="RBWV01000013">
    <property type="protein sequence ID" value="RKS72552.1"/>
    <property type="molecule type" value="Genomic_DNA"/>
</dbReference>
<feature type="domain" description="HTH merR-type" evidence="5">
    <location>
        <begin position="3"/>
        <end position="72"/>
    </location>
</feature>
<keyword evidence="2" id="KW-0805">Transcription regulation</keyword>
<accession>A0A420XMR2</accession>
<evidence type="ECO:0000313" key="7">
    <source>
        <dbReference type="Proteomes" id="UP000281955"/>
    </source>
</evidence>
<dbReference type="Pfam" id="PF13411">
    <property type="entry name" value="MerR_1"/>
    <property type="match status" value="1"/>
</dbReference>
<dbReference type="OrthoDB" id="3824912at2"/>